<organism evidence="1 2">
    <name type="scientific">Camellia lanceoleosa</name>
    <dbReference type="NCBI Taxonomy" id="1840588"/>
    <lineage>
        <taxon>Eukaryota</taxon>
        <taxon>Viridiplantae</taxon>
        <taxon>Streptophyta</taxon>
        <taxon>Embryophyta</taxon>
        <taxon>Tracheophyta</taxon>
        <taxon>Spermatophyta</taxon>
        <taxon>Magnoliopsida</taxon>
        <taxon>eudicotyledons</taxon>
        <taxon>Gunneridae</taxon>
        <taxon>Pentapetalae</taxon>
        <taxon>asterids</taxon>
        <taxon>Ericales</taxon>
        <taxon>Theaceae</taxon>
        <taxon>Camellia</taxon>
    </lineage>
</organism>
<comment type="caution">
    <text evidence="1">The sequence shown here is derived from an EMBL/GenBank/DDBJ whole genome shotgun (WGS) entry which is preliminary data.</text>
</comment>
<gene>
    <name evidence="1" type="ORF">LOK49_LG06G01995</name>
</gene>
<accession>A0ACC0HGJ7</accession>
<proteinExistence type="predicted"/>
<sequence>MVHPTDSPFFFFFSSSSSSSSSSSFHGQHRSRWFRSPPSHLIAGVNHEEGDRRVHVVNRDAVDAQAVVVGALYNLAEVNMDCRLRLTSERWAIDLLLKVIKTHSVPKVCLKAAIILESLIAKPHNRALFLAYENAFVEILLSNRKYYDTFDKIL</sequence>
<dbReference type="Proteomes" id="UP001060215">
    <property type="component" value="Chromosome 5"/>
</dbReference>
<protein>
    <submittedName>
        <fullName evidence="1">Armadillo repeat-containing protein LFR</fullName>
    </submittedName>
</protein>
<dbReference type="EMBL" id="CM045762">
    <property type="protein sequence ID" value="KAI8012783.1"/>
    <property type="molecule type" value="Genomic_DNA"/>
</dbReference>
<evidence type="ECO:0000313" key="2">
    <source>
        <dbReference type="Proteomes" id="UP001060215"/>
    </source>
</evidence>
<keyword evidence="2" id="KW-1185">Reference proteome</keyword>
<name>A0ACC0HGJ7_9ERIC</name>
<reference evidence="1 2" key="1">
    <citation type="journal article" date="2022" name="Plant J.">
        <title>Chromosome-level genome of Camellia lanceoleosa provides a valuable resource for understanding genome evolution and self-incompatibility.</title>
        <authorList>
            <person name="Gong W."/>
            <person name="Xiao S."/>
            <person name="Wang L."/>
            <person name="Liao Z."/>
            <person name="Chang Y."/>
            <person name="Mo W."/>
            <person name="Hu G."/>
            <person name="Li W."/>
            <person name="Zhao G."/>
            <person name="Zhu H."/>
            <person name="Hu X."/>
            <person name="Ji K."/>
            <person name="Xiang X."/>
            <person name="Song Q."/>
            <person name="Yuan D."/>
            <person name="Jin S."/>
            <person name="Zhang L."/>
        </authorList>
    </citation>
    <scope>NUCLEOTIDE SEQUENCE [LARGE SCALE GENOMIC DNA]</scope>
    <source>
        <strain evidence="1">SQ_2022a</strain>
    </source>
</reference>
<evidence type="ECO:0000313" key="1">
    <source>
        <dbReference type="EMBL" id="KAI8012783.1"/>
    </source>
</evidence>